<organism evidence="1">
    <name type="scientific">Arundo donax</name>
    <name type="common">Giant reed</name>
    <name type="synonym">Donax arundinaceus</name>
    <dbReference type="NCBI Taxonomy" id="35708"/>
    <lineage>
        <taxon>Eukaryota</taxon>
        <taxon>Viridiplantae</taxon>
        <taxon>Streptophyta</taxon>
        <taxon>Embryophyta</taxon>
        <taxon>Tracheophyta</taxon>
        <taxon>Spermatophyta</taxon>
        <taxon>Magnoliopsida</taxon>
        <taxon>Liliopsida</taxon>
        <taxon>Poales</taxon>
        <taxon>Poaceae</taxon>
        <taxon>PACMAD clade</taxon>
        <taxon>Arundinoideae</taxon>
        <taxon>Arundineae</taxon>
        <taxon>Arundo</taxon>
    </lineage>
</organism>
<proteinExistence type="predicted"/>
<reference evidence="1" key="2">
    <citation type="journal article" date="2015" name="Data Brief">
        <title>Shoot transcriptome of the giant reed, Arundo donax.</title>
        <authorList>
            <person name="Barrero R.A."/>
            <person name="Guerrero F.D."/>
            <person name="Moolhuijzen P."/>
            <person name="Goolsby J.A."/>
            <person name="Tidwell J."/>
            <person name="Bellgard S.E."/>
            <person name="Bellgard M.I."/>
        </authorList>
    </citation>
    <scope>NUCLEOTIDE SEQUENCE</scope>
    <source>
        <tissue evidence="1">Shoot tissue taken approximately 20 cm above the soil surface</tissue>
    </source>
</reference>
<protein>
    <submittedName>
        <fullName evidence="1">Uncharacterized protein</fullName>
    </submittedName>
</protein>
<accession>A0A0A9DZN3</accession>
<reference evidence="1" key="1">
    <citation type="submission" date="2014-09" db="EMBL/GenBank/DDBJ databases">
        <authorList>
            <person name="Magalhaes I.L.F."/>
            <person name="Oliveira U."/>
            <person name="Santos F.R."/>
            <person name="Vidigal T.H.D.A."/>
            <person name="Brescovit A.D."/>
            <person name="Santos A.J."/>
        </authorList>
    </citation>
    <scope>NUCLEOTIDE SEQUENCE</scope>
    <source>
        <tissue evidence="1">Shoot tissue taken approximately 20 cm above the soil surface</tissue>
    </source>
</reference>
<sequence>MFVTLWSGTLNCVSLIAYDVVYLSMQACSSYCR</sequence>
<name>A0A0A9DZN3_ARUDO</name>
<evidence type="ECO:0000313" key="1">
    <source>
        <dbReference type="EMBL" id="JAD92168.1"/>
    </source>
</evidence>
<dbReference type="EMBL" id="GBRH01205727">
    <property type="protein sequence ID" value="JAD92168.1"/>
    <property type="molecule type" value="Transcribed_RNA"/>
</dbReference>
<dbReference type="AlphaFoldDB" id="A0A0A9DZN3"/>